<accession>A0ABR0KSJ5</accession>
<evidence type="ECO:0000313" key="1">
    <source>
        <dbReference type="EMBL" id="KAK5125299.1"/>
    </source>
</evidence>
<organism evidence="1 2">
    <name type="scientific">Cryomyces antarcticus</name>
    <dbReference type="NCBI Taxonomy" id="329879"/>
    <lineage>
        <taxon>Eukaryota</taxon>
        <taxon>Fungi</taxon>
        <taxon>Dikarya</taxon>
        <taxon>Ascomycota</taxon>
        <taxon>Pezizomycotina</taxon>
        <taxon>Dothideomycetes</taxon>
        <taxon>Dothideomycetes incertae sedis</taxon>
        <taxon>Cryomyces</taxon>
    </lineage>
</organism>
<reference evidence="1 2" key="1">
    <citation type="submission" date="2023-08" db="EMBL/GenBank/DDBJ databases">
        <title>Black Yeasts Isolated from many extreme environments.</title>
        <authorList>
            <person name="Coleine C."/>
            <person name="Stajich J.E."/>
            <person name="Selbmann L."/>
        </authorList>
    </citation>
    <scope>NUCLEOTIDE SEQUENCE [LARGE SCALE GENOMIC DNA]</scope>
    <source>
        <strain evidence="1 2">CCFEE 536</strain>
    </source>
</reference>
<keyword evidence="2" id="KW-1185">Reference proteome</keyword>
<sequence length="75" mass="8376">MVVQAVSQCAGKKDLPDCDELLGHNFPKCACPIREGERRNKKALLFLRLADLASRDGIDIPLLYVDGTPYFERSP</sequence>
<proteinExistence type="predicted"/>
<name>A0ABR0KSJ5_9PEZI</name>
<dbReference type="EMBL" id="JAVRRA010024955">
    <property type="protein sequence ID" value="KAK5125299.1"/>
    <property type="molecule type" value="Genomic_DNA"/>
</dbReference>
<protein>
    <submittedName>
        <fullName evidence="1">Uncharacterized protein</fullName>
    </submittedName>
</protein>
<gene>
    <name evidence="1" type="ORF">LTR16_003322</name>
</gene>
<evidence type="ECO:0000313" key="2">
    <source>
        <dbReference type="Proteomes" id="UP001357485"/>
    </source>
</evidence>
<dbReference type="Proteomes" id="UP001357485">
    <property type="component" value="Unassembled WGS sequence"/>
</dbReference>
<comment type="caution">
    <text evidence="1">The sequence shown here is derived from an EMBL/GenBank/DDBJ whole genome shotgun (WGS) entry which is preliminary data.</text>
</comment>
<feature type="non-terminal residue" evidence="1">
    <location>
        <position position="75"/>
    </location>
</feature>